<accession>A0A840S2M9</accession>
<evidence type="ECO:0000256" key="1">
    <source>
        <dbReference type="SAM" id="Phobius"/>
    </source>
</evidence>
<dbReference type="RefSeq" id="WP_138857301.1">
    <property type="nucleotide sequence ID" value="NZ_CP040709.1"/>
</dbReference>
<keyword evidence="1" id="KW-0812">Transmembrane</keyword>
<sequence length="207" mass="23311">MIRLLKRAAVAALSFAAMAAYVGPNAFDSFDLLFRGPTPEQRMQRIEGTLVAASACRGERNNTYQEIEIQTLHGIQSIWLSCSSKKSTIAYVQAPNRRQGAHQPQITAWLEPYNWLSRRSERLDKVELDGVRIFQRRSPEPPSAFGLLFQSAGWLMLLAMPLCFAWRWVPNQLDDLQTLTLLRGLTAWLILPGGLLVVFGLFLSLPP</sequence>
<feature type="signal peptide" evidence="2">
    <location>
        <begin position="1"/>
        <end position="19"/>
    </location>
</feature>
<gene>
    <name evidence="3" type="ORF">HNQ51_000951</name>
</gene>
<comment type="caution">
    <text evidence="3">The sequence shown here is derived from an EMBL/GenBank/DDBJ whole genome shotgun (WGS) entry which is preliminary data.</text>
</comment>
<protein>
    <submittedName>
        <fullName evidence="3">Uncharacterized protein</fullName>
    </submittedName>
</protein>
<keyword evidence="1" id="KW-1133">Transmembrane helix</keyword>
<keyword evidence="4" id="KW-1185">Reference proteome</keyword>
<proteinExistence type="predicted"/>
<feature type="chain" id="PRO_5032648095" evidence="2">
    <location>
        <begin position="20"/>
        <end position="207"/>
    </location>
</feature>
<dbReference type="AlphaFoldDB" id="A0A840S2M9"/>
<keyword evidence="1" id="KW-0472">Membrane</keyword>
<evidence type="ECO:0000313" key="3">
    <source>
        <dbReference type="EMBL" id="MBB5203658.1"/>
    </source>
</evidence>
<reference evidence="3 4" key="1">
    <citation type="submission" date="2020-08" db="EMBL/GenBank/DDBJ databases">
        <title>Genomic Encyclopedia of Type Strains, Phase IV (KMG-IV): sequencing the most valuable type-strain genomes for metagenomic binning, comparative biology and taxonomic classification.</title>
        <authorList>
            <person name="Goeker M."/>
        </authorList>
    </citation>
    <scope>NUCLEOTIDE SEQUENCE [LARGE SCALE GENOMIC DNA]</scope>
    <source>
        <strain evidence="3 4">DSM 23958</strain>
    </source>
</reference>
<feature type="transmembrane region" description="Helical" evidence="1">
    <location>
        <begin position="147"/>
        <end position="169"/>
    </location>
</feature>
<dbReference type="EMBL" id="JACHHO010000001">
    <property type="protein sequence ID" value="MBB5203658.1"/>
    <property type="molecule type" value="Genomic_DNA"/>
</dbReference>
<name>A0A840S2M9_9BURK</name>
<keyword evidence="2" id="KW-0732">Signal</keyword>
<dbReference type="Proteomes" id="UP000554837">
    <property type="component" value="Unassembled WGS sequence"/>
</dbReference>
<evidence type="ECO:0000313" key="4">
    <source>
        <dbReference type="Proteomes" id="UP000554837"/>
    </source>
</evidence>
<evidence type="ECO:0000256" key="2">
    <source>
        <dbReference type="SAM" id="SignalP"/>
    </source>
</evidence>
<organism evidence="3 4">
    <name type="scientific">Inhella inkyongensis</name>
    <dbReference type="NCBI Taxonomy" id="392593"/>
    <lineage>
        <taxon>Bacteria</taxon>
        <taxon>Pseudomonadati</taxon>
        <taxon>Pseudomonadota</taxon>
        <taxon>Betaproteobacteria</taxon>
        <taxon>Burkholderiales</taxon>
        <taxon>Sphaerotilaceae</taxon>
        <taxon>Inhella</taxon>
    </lineage>
</organism>
<feature type="transmembrane region" description="Helical" evidence="1">
    <location>
        <begin position="181"/>
        <end position="205"/>
    </location>
</feature>